<reference evidence="3 4" key="1">
    <citation type="submission" date="2020-04" db="EMBL/GenBank/DDBJ databases">
        <title>Perkinsus olseni comparative genomics.</title>
        <authorList>
            <person name="Bogema D.R."/>
        </authorList>
    </citation>
    <scope>NUCLEOTIDE SEQUENCE [LARGE SCALE GENOMIC DNA]</scope>
    <source>
        <strain evidence="3 4">ATCC PRA-207</strain>
    </source>
</reference>
<dbReference type="PANTHER" id="PTHR12730">
    <property type="entry name" value="HSDA/SDA1-RELATED"/>
    <property type="match status" value="1"/>
</dbReference>
<evidence type="ECO:0000256" key="2">
    <source>
        <dbReference type="SAM" id="MobiDB-lite"/>
    </source>
</evidence>
<proteinExistence type="inferred from homology"/>
<evidence type="ECO:0000256" key="1">
    <source>
        <dbReference type="RuleBase" id="RU365057"/>
    </source>
</evidence>
<keyword evidence="1" id="KW-0690">Ribosome biogenesis</keyword>
<dbReference type="PANTHER" id="PTHR12730:SF0">
    <property type="entry name" value="PROTEIN SDA1 HOMOLOG"/>
    <property type="match status" value="1"/>
</dbReference>
<comment type="subcellular location">
    <subcellularLocation>
        <location evidence="1">Nucleus</location>
        <location evidence="1">Nucleolus</location>
    </subcellularLocation>
</comment>
<feature type="compositionally biased region" description="Basic residues" evidence="2">
    <location>
        <begin position="1"/>
        <end position="14"/>
    </location>
</feature>
<keyword evidence="4" id="KW-1185">Reference proteome</keyword>
<keyword evidence="1" id="KW-0653">Protein transport</keyword>
<accession>A0A7J6RP80</accession>
<dbReference type="EMBL" id="JABANO010024237">
    <property type="protein sequence ID" value="KAF4722221.1"/>
    <property type="molecule type" value="Genomic_DNA"/>
</dbReference>
<name>A0A7J6RP80_PEROL</name>
<dbReference type="GO" id="GO:0000055">
    <property type="term" value="P:ribosomal large subunit export from nucleus"/>
    <property type="evidence" value="ECO:0007669"/>
    <property type="project" value="UniProtKB-UniRule"/>
</dbReference>
<evidence type="ECO:0000313" key="3">
    <source>
        <dbReference type="EMBL" id="KAF4722221.1"/>
    </source>
</evidence>
<dbReference type="GO" id="GO:0042273">
    <property type="term" value="P:ribosomal large subunit biogenesis"/>
    <property type="evidence" value="ECO:0007669"/>
    <property type="project" value="UniProtKB-UniRule"/>
</dbReference>
<dbReference type="GO" id="GO:0005730">
    <property type="term" value="C:nucleolus"/>
    <property type="evidence" value="ECO:0007669"/>
    <property type="project" value="UniProtKB-SubCell"/>
</dbReference>
<dbReference type="InterPro" id="IPR027312">
    <property type="entry name" value="Sda1"/>
</dbReference>
<evidence type="ECO:0000313" key="4">
    <source>
        <dbReference type="Proteomes" id="UP000553632"/>
    </source>
</evidence>
<dbReference type="Proteomes" id="UP000553632">
    <property type="component" value="Unassembled WGS sequence"/>
</dbReference>
<organism evidence="3 4">
    <name type="scientific">Perkinsus olseni</name>
    <name type="common">Perkinsus atlanticus</name>
    <dbReference type="NCBI Taxonomy" id="32597"/>
    <lineage>
        <taxon>Eukaryota</taxon>
        <taxon>Sar</taxon>
        <taxon>Alveolata</taxon>
        <taxon>Perkinsozoa</taxon>
        <taxon>Perkinsea</taxon>
        <taxon>Perkinsida</taxon>
        <taxon>Perkinsidae</taxon>
        <taxon>Perkinsus</taxon>
    </lineage>
</organism>
<dbReference type="AlphaFoldDB" id="A0A7J6RP80"/>
<feature type="non-terminal residue" evidence="3">
    <location>
        <position position="1"/>
    </location>
</feature>
<keyword evidence="1" id="KW-0813">Transport</keyword>
<gene>
    <name evidence="3" type="primary">SDAD1_3</name>
    <name evidence="3" type="ORF">FOZ63_018448</name>
</gene>
<dbReference type="GO" id="GO:0015031">
    <property type="term" value="P:protein transport"/>
    <property type="evidence" value="ECO:0007669"/>
    <property type="project" value="UniProtKB-KW"/>
</dbReference>
<protein>
    <recommendedName>
        <fullName evidence="1">Protein SDA1</fullName>
    </recommendedName>
</protein>
<keyword evidence="1" id="KW-0539">Nucleus</keyword>
<comment type="similarity">
    <text evidence="1">Belongs to the SDA1 family.</text>
</comment>
<comment type="caution">
    <text evidence="3">The sequence shown here is derived from an EMBL/GenBank/DDBJ whole genome shotgun (WGS) entry which is preliminary data.</text>
</comment>
<feature type="region of interest" description="Disordered" evidence="2">
    <location>
        <begin position="1"/>
        <end position="28"/>
    </location>
</feature>
<sequence length="83" mass="9851">MPPKHHKPIKAKARKTAEGDEDQDENSLSLPQLQNFIRRDPEAYMEDYRRQFEHFRSTAETLQLRPGRPQKSFNELTMFIAHV</sequence>
<comment type="function">
    <text evidence="1">Required for 60S pre-ribosomal subunits export to the cytoplasm.</text>
</comment>